<keyword evidence="2" id="KW-1185">Reference proteome</keyword>
<dbReference type="EMBL" id="LXQA010070366">
    <property type="protein sequence ID" value="MCI08797.1"/>
    <property type="molecule type" value="Genomic_DNA"/>
</dbReference>
<proteinExistence type="predicted"/>
<sequence>FATVWFNQHRLPRGGGRWFAVVIPTPPTEPPHGFLTSRCHPLARRRFQVHKGREVVVHPVL</sequence>
<evidence type="ECO:0000313" key="2">
    <source>
        <dbReference type="Proteomes" id="UP000265520"/>
    </source>
</evidence>
<organism evidence="1 2">
    <name type="scientific">Trifolium medium</name>
    <dbReference type="NCBI Taxonomy" id="97028"/>
    <lineage>
        <taxon>Eukaryota</taxon>
        <taxon>Viridiplantae</taxon>
        <taxon>Streptophyta</taxon>
        <taxon>Embryophyta</taxon>
        <taxon>Tracheophyta</taxon>
        <taxon>Spermatophyta</taxon>
        <taxon>Magnoliopsida</taxon>
        <taxon>eudicotyledons</taxon>
        <taxon>Gunneridae</taxon>
        <taxon>Pentapetalae</taxon>
        <taxon>rosids</taxon>
        <taxon>fabids</taxon>
        <taxon>Fabales</taxon>
        <taxon>Fabaceae</taxon>
        <taxon>Papilionoideae</taxon>
        <taxon>50 kb inversion clade</taxon>
        <taxon>NPAAA clade</taxon>
        <taxon>Hologalegina</taxon>
        <taxon>IRL clade</taxon>
        <taxon>Trifolieae</taxon>
        <taxon>Trifolium</taxon>
    </lineage>
</organism>
<evidence type="ECO:0000313" key="1">
    <source>
        <dbReference type="EMBL" id="MCI08797.1"/>
    </source>
</evidence>
<feature type="non-terminal residue" evidence="1">
    <location>
        <position position="1"/>
    </location>
</feature>
<dbReference type="AlphaFoldDB" id="A0A392PAS0"/>
<reference evidence="1 2" key="1">
    <citation type="journal article" date="2018" name="Front. Plant Sci.">
        <title>Red Clover (Trifolium pratense) and Zigzag Clover (T. medium) - A Picture of Genomic Similarities and Differences.</title>
        <authorList>
            <person name="Dluhosova J."/>
            <person name="Istvanek J."/>
            <person name="Nedelnik J."/>
            <person name="Repkova J."/>
        </authorList>
    </citation>
    <scope>NUCLEOTIDE SEQUENCE [LARGE SCALE GENOMIC DNA]</scope>
    <source>
        <strain evidence="2">cv. 10/8</strain>
        <tissue evidence="1">Leaf</tissue>
    </source>
</reference>
<dbReference type="Proteomes" id="UP000265520">
    <property type="component" value="Unassembled WGS sequence"/>
</dbReference>
<name>A0A392PAS0_9FABA</name>
<accession>A0A392PAS0</accession>
<protein>
    <submittedName>
        <fullName evidence="1">Uncharacterized protein</fullName>
    </submittedName>
</protein>
<comment type="caution">
    <text evidence="1">The sequence shown here is derived from an EMBL/GenBank/DDBJ whole genome shotgun (WGS) entry which is preliminary data.</text>
</comment>